<comment type="caution">
    <text evidence="5">The sequence shown here is derived from an EMBL/GenBank/DDBJ whole genome shotgun (WGS) entry which is preliminary data.</text>
</comment>
<keyword evidence="2" id="KW-0175">Coiled coil</keyword>
<proteinExistence type="predicted"/>
<evidence type="ECO:0000313" key="5">
    <source>
        <dbReference type="EMBL" id="KAJ4797698.1"/>
    </source>
</evidence>
<feature type="region of interest" description="Disordered" evidence="3">
    <location>
        <begin position="85"/>
        <end position="104"/>
    </location>
</feature>
<feature type="compositionally biased region" description="Low complexity" evidence="3">
    <location>
        <begin position="463"/>
        <end position="491"/>
    </location>
</feature>
<evidence type="ECO:0000313" key="6">
    <source>
        <dbReference type="Proteomes" id="UP001140206"/>
    </source>
</evidence>
<dbReference type="InterPro" id="IPR046934">
    <property type="entry name" value="PIR2-like"/>
</dbReference>
<gene>
    <name evidence="5" type="ORF">LUZ62_048944</name>
</gene>
<name>A0AAV8FWR3_9POAL</name>
<dbReference type="PROSITE" id="PS50089">
    <property type="entry name" value="ZF_RING_2"/>
    <property type="match status" value="1"/>
</dbReference>
<feature type="compositionally biased region" description="Polar residues" evidence="3">
    <location>
        <begin position="492"/>
        <end position="505"/>
    </location>
</feature>
<keyword evidence="6" id="KW-1185">Reference proteome</keyword>
<dbReference type="GO" id="GO:0008270">
    <property type="term" value="F:zinc ion binding"/>
    <property type="evidence" value="ECO:0007669"/>
    <property type="project" value="UniProtKB-KW"/>
</dbReference>
<dbReference type="CDD" id="cd23128">
    <property type="entry name" value="RING-HC_MIP1-like"/>
    <property type="match status" value="1"/>
</dbReference>
<dbReference type="AlphaFoldDB" id="A0AAV8FWR3"/>
<organism evidence="5 6">
    <name type="scientific">Rhynchospora pubera</name>
    <dbReference type="NCBI Taxonomy" id="906938"/>
    <lineage>
        <taxon>Eukaryota</taxon>
        <taxon>Viridiplantae</taxon>
        <taxon>Streptophyta</taxon>
        <taxon>Embryophyta</taxon>
        <taxon>Tracheophyta</taxon>
        <taxon>Spermatophyta</taxon>
        <taxon>Magnoliopsida</taxon>
        <taxon>Liliopsida</taxon>
        <taxon>Poales</taxon>
        <taxon>Cyperaceae</taxon>
        <taxon>Cyperoideae</taxon>
        <taxon>Rhynchosporeae</taxon>
        <taxon>Rhynchospora</taxon>
    </lineage>
</organism>
<dbReference type="InterPro" id="IPR001841">
    <property type="entry name" value="Znf_RING"/>
</dbReference>
<dbReference type="InterPro" id="IPR013083">
    <property type="entry name" value="Znf_RING/FYVE/PHD"/>
</dbReference>
<dbReference type="InterPro" id="IPR046527">
    <property type="entry name" value="PIR2-like_helical"/>
</dbReference>
<protein>
    <submittedName>
        <fullName evidence="5">RING/U-box superfamily protein</fullName>
    </submittedName>
</protein>
<evidence type="ECO:0000259" key="4">
    <source>
        <dbReference type="PROSITE" id="PS50089"/>
    </source>
</evidence>
<feature type="region of interest" description="Disordered" evidence="3">
    <location>
        <begin position="604"/>
        <end position="626"/>
    </location>
</feature>
<dbReference type="Pfam" id="PF13920">
    <property type="entry name" value="zf-C3HC4_3"/>
    <property type="match status" value="1"/>
</dbReference>
<sequence>MDGHPEDAVPGQSGLGLGLGLVISLSLLSAEGRSLLPFIQQSDPRFNNRHSRLTTPLLELFFTNSGRFNSHRTFFTCQSSQDKMTRNKRKFRTDQSGPDSVMPVYPLRPTDCPNYGPPSNEKGAESFNLEHLASMCDMCKHLMCGPEEGLEWEDGFNDADWSELTETRLEEILISNIDMIFKNAVNVVSSYGYPEDIARQFVLIAGQRDNSKEPLCALVDSALALLRNEKMLVASSNFDEDLKKMEKNVLSRMIALVTESQPFFSRGDAMWCLLICDLNVPRACTVDYDPANPMESGTSSVTLPVNKTNVSGSQSNVQCEMPKVLGLPTVPNGRPPSIPSNVWSVISNLKPDDNPNSSSEYCKSLKEGGKKGGGNSKKDSVLRNKSISLEKSLRALGSKAASKGCKHGVPGNLVLDRKCKYTASDSASGITVKSTFKLSKIVGGGVIRKDAVLDLSFHATKVSGSTNNSTNNTSTSASTSSISGPSAAPTTDTELSLSLQSTGPASANVEGAAKGNTNADAKANPDMKANSKVVDPGNTGSEGGKSWIDWVPKNKKGEVAAKLVPHMRELEAQIQDWTDWAQQKVMQATQRLVKDKEELQLLRQEKDEEGRLHEERKSLEESTKKKLSEMEGAIAKASGQVEKANAAARRLELENAHLRLEMEAAKMQAAVSAATCRELSKNEMKSQKKFETWETERAMMKDQVLVEKDKVSHLQHLLHELKQHHVHVQGCVNQEKKEKTERLAQVNSQKKEKEQIETAARAEENALMVIAENETQRFKSEIRELEQQIRQLRTTDLSSKIAAPRWGPPDSRSYAARLAQGKNGASNGNWATTAVKGRMEKVGSMGPGEDEVQRERECVMCLSEEMSVVFLPCAHQVVCVSCNEMHESQGMKDCPSCRSLILRRILVRPAYS</sequence>
<feature type="domain" description="RING-type" evidence="4">
    <location>
        <begin position="858"/>
        <end position="898"/>
    </location>
</feature>
<keyword evidence="1" id="KW-0862">Zinc</keyword>
<accession>A0AAV8FWR3</accession>
<evidence type="ECO:0000256" key="1">
    <source>
        <dbReference type="PROSITE-ProRule" id="PRU00175"/>
    </source>
</evidence>
<reference evidence="5" key="1">
    <citation type="submission" date="2022-08" db="EMBL/GenBank/DDBJ databases">
        <authorList>
            <person name="Marques A."/>
        </authorList>
    </citation>
    <scope>NUCLEOTIDE SEQUENCE</scope>
    <source>
        <strain evidence="5">RhyPub2mFocal</strain>
        <tissue evidence="5">Leaves</tissue>
    </source>
</reference>
<dbReference type="Proteomes" id="UP001140206">
    <property type="component" value="Chromosome 2"/>
</dbReference>
<keyword evidence="1" id="KW-0479">Metal-binding</keyword>
<feature type="coiled-coil region" evidence="2">
    <location>
        <begin position="736"/>
        <end position="795"/>
    </location>
</feature>
<dbReference type="SUPFAM" id="SSF57850">
    <property type="entry name" value="RING/U-box"/>
    <property type="match status" value="1"/>
</dbReference>
<feature type="region of interest" description="Disordered" evidence="3">
    <location>
        <begin position="461"/>
        <end position="549"/>
    </location>
</feature>
<feature type="region of interest" description="Disordered" evidence="3">
    <location>
        <begin position="349"/>
        <end position="384"/>
    </location>
</feature>
<dbReference type="PANTHER" id="PTHR46405">
    <property type="entry name" value="OS05G0141500 PROTEIN"/>
    <property type="match status" value="1"/>
</dbReference>
<dbReference type="Pfam" id="PF20235">
    <property type="entry name" value="PIR2-like_helical"/>
    <property type="match status" value="1"/>
</dbReference>
<dbReference type="EMBL" id="JAMFTS010000002">
    <property type="protein sequence ID" value="KAJ4797698.1"/>
    <property type="molecule type" value="Genomic_DNA"/>
</dbReference>
<feature type="compositionally biased region" description="Basic and acidic residues" evidence="3">
    <location>
        <begin position="363"/>
        <end position="382"/>
    </location>
</feature>
<dbReference type="Gene3D" id="3.30.40.10">
    <property type="entry name" value="Zinc/RING finger domain, C3HC4 (zinc finger)"/>
    <property type="match status" value="1"/>
</dbReference>
<evidence type="ECO:0000256" key="2">
    <source>
        <dbReference type="SAM" id="Coils"/>
    </source>
</evidence>
<keyword evidence="1" id="KW-0863">Zinc-finger</keyword>
<evidence type="ECO:0000256" key="3">
    <source>
        <dbReference type="SAM" id="MobiDB-lite"/>
    </source>
</evidence>
<dbReference type="PANTHER" id="PTHR46405:SF2">
    <property type="entry name" value="OS05G0141500 PROTEIN"/>
    <property type="match status" value="1"/>
</dbReference>